<accession>A0ABW2JCT6</accession>
<feature type="compositionally biased region" description="Low complexity" evidence="1">
    <location>
        <begin position="34"/>
        <end position="46"/>
    </location>
</feature>
<evidence type="ECO:0000313" key="4">
    <source>
        <dbReference type="Proteomes" id="UP001596523"/>
    </source>
</evidence>
<feature type="signal peptide" evidence="2">
    <location>
        <begin position="1"/>
        <end position="35"/>
    </location>
</feature>
<keyword evidence="4" id="KW-1185">Reference proteome</keyword>
<protein>
    <recommendedName>
        <fullName evidence="5">Secreted protein</fullName>
    </recommendedName>
</protein>
<proteinExistence type="predicted"/>
<reference evidence="4" key="1">
    <citation type="journal article" date="2019" name="Int. J. Syst. Evol. Microbiol.">
        <title>The Global Catalogue of Microorganisms (GCM) 10K type strain sequencing project: providing services to taxonomists for standard genome sequencing and annotation.</title>
        <authorList>
            <consortium name="The Broad Institute Genomics Platform"/>
            <consortium name="The Broad Institute Genome Sequencing Center for Infectious Disease"/>
            <person name="Wu L."/>
            <person name="Ma J."/>
        </authorList>
    </citation>
    <scope>NUCLEOTIDE SEQUENCE [LARGE SCALE GENOMIC DNA]</scope>
    <source>
        <strain evidence="4">SYNS20</strain>
    </source>
</reference>
<dbReference type="RefSeq" id="WP_381827397.1">
    <property type="nucleotide sequence ID" value="NZ_JBHTCF010000002.1"/>
</dbReference>
<dbReference type="Proteomes" id="UP001596523">
    <property type="component" value="Unassembled WGS sequence"/>
</dbReference>
<organism evidence="3 4">
    <name type="scientific">Streptomyces monticola</name>
    <dbReference type="NCBI Taxonomy" id="2666263"/>
    <lineage>
        <taxon>Bacteria</taxon>
        <taxon>Bacillati</taxon>
        <taxon>Actinomycetota</taxon>
        <taxon>Actinomycetes</taxon>
        <taxon>Kitasatosporales</taxon>
        <taxon>Streptomycetaceae</taxon>
        <taxon>Streptomyces</taxon>
    </lineage>
</organism>
<feature type="chain" id="PRO_5046164719" description="Secreted protein" evidence="2">
    <location>
        <begin position="36"/>
        <end position="124"/>
    </location>
</feature>
<gene>
    <name evidence="3" type="ORF">ACFQVC_06270</name>
</gene>
<feature type="region of interest" description="Disordered" evidence="1">
    <location>
        <begin position="34"/>
        <end position="73"/>
    </location>
</feature>
<evidence type="ECO:0000256" key="1">
    <source>
        <dbReference type="SAM" id="MobiDB-lite"/>
    </source>
</evidence>
<evidence type="ECO:0000313" key="3">
    <source>
        <dbReference type="EMBL" id="MFC7303819.1"/>
    </source>
</evidence>
<name>A0ABW2JCT6_9ACTN</name>
<feature type="compositionally biased region" description="Pro residues" evidence="1">
    <location>
        <begin position="94"/>
        <end position="109"/>
    </location>
</feature>
<feature type="region of interest" description="Disordered" evidence="1">
    <location>
        <begin position="85"/>
        <end position="111"/>
    </location>
</feature>
<keyword evidence="2" id="KW-0732">Signal</keyword>
<evidence type="ECO:0008006" key="5">
    <source>
        <dbReference type="Google" id="ProtNLM"/>
    </source>
</evidence>
<sequence>MTGRSRAVSRHAARAAASAWVALLLVLGGAEPAASAPVAEPAAESATTLAPECEGEPAPASGAPRRTLRPARTVHVRTTYTALLLRPATRASHPRPPWPGHPSITPAPAPDCAAARARHTALRC</sequence>
<dbReference type="EMBL" id="JBHTCF010000002">
    <property type="protein sequence ID" value="MFC7303819.1"/>
    <property type="molecule type" value="Genomic_DNA"/>
</dbReference>
<evidence type="ECO:0000256" key="2">
    <source>
        <dbReference type="SAM" id="SignalP"/>
    </source>
</evidence>
<comment type="caution">
    <text evidence="3">The sequence shown here is derived from an EMBL/GenBank/DDBJ whole genome shotgun (WGS) entry which is preliminary data.</text>
</comment>